<gene>
    <name evidence="2" type="ORF">ACFOGI_04765</name>
</gene>
<organism evidence="2 3">
    <name type="scientific">Virgibacillus xinjiangensis</name>
    <dbReference type="NCBI Taxonomy" id="393090"/>
    <lineage>
        <taxon>Bacteria</taxon>
        <taxon>Bacillati</taxon>
        <taxon>Bacillota</taxon>
        <taxon>Bacilli</taxon>
        <taxon>Bacillales</taxon>
        <taxon>Bacillaceae</taxon>
        <taxon>Virgibacillus</taxon>
    </lineage>
</organism>
<dbReference type="InterPro" id="IPR036264">
    <property type="entry name" value="Bact_exopeptidase_dim_dom"/>
</dbReference>
<keyword evidence="3" id="KW-1185">Reference proteome</keyword>
<feature type="domain" description="Peptidase M20 dimerisation" evidence="1">
    <location>
        <begin position="198"/>
        <end position="288"/>
    </location>
</feature>
<evidence type="ECO:0000313" key="3">
    <source>
        <dbReference type="Proteomes" id="UP001595279"/>
    </source>
</evidence>
<dbReference type="Gene3D" id="3.30.70.360">
    <property type="match status" value="1"/>
</dbReference>
<dbReference type="Pfam" id="PF07687">
    <property type="entry name" value="M20_dimer"/>
    <property type="match status" value="1"/>
</dbReference>
<dbReference type="PANTHER" id="PTHR11014">
    <property type="entry name" value="PEPTIDASE M20 FAMILY MEMBER"/>
    <property type="match status" value="1"/>
</dbReference>
<dbReference type="Pfam" id="PF01546">
    <property type="entry name" value="Peptidase_M20"/>
    <property type="match status" value="1"/>
</dbReference>
<evidence type="ECO:0000313" key="2">
    <source>
        <dbReference type="EMBL" id="MFC3039554.1"/>
    </source>
</evidence>
<sequence length="398" mass="43577">MANTGTTMKERAQAILKELSIWRRHLHQFPELSFSEYKTSDFIAGILEKIPGMQVERNAGYPTAVLGTLSSGDGPVVAMRADMDALPIQEENVTDYRSREKGVMHACGHDAHTAIVLGAAHLLSTCFEEEKLKGTVKFIFQPAEERADDTGTTGAPYMLEHGVLDDVKAVFALHMDPEHPYGKIKLHDGFSMANVDVFRARIKGTGGHGAYPHLGSDPVWMLGNVLQAVYGITGRHVSSLESAVISIGSLEAGSASNVIPAEVEIGGTIRTYKPEIRTKTHEELRRAFSIAESLGGEAELEITAEDPALYNSPEVNREIERAIHHLFPDFDVLDQPFGMGGEDFAHMARAIPGAMFFLGCRPEAHRVRHLHTPIFDIDEQSLVAGTAILAETARQFVK</sequence>
<accession>A0ABV7CTF9</accession>
<comment type="caution">
    <text evidence="2">The sequence shown here is derived from an EMBL/GenBank/DDBJ whole genome shotgun (WGS) entry which is preliminary data.</text>
</comment>
<evidence type="ECO:0000259" key="1">
    <source>
        <dbReference type="Pfam" id="PF07687"/>
    </source>
</evidence>
<dbReference type="Gene3D" id="3.40.630.10">
    <property type="entry name" value="Zn peptidases"/>
    <property type="match status" value="1"/>
</dbReference>
<dbReference type="InterPro" id="IPR017439">
    <property type="entry name" value="Amidohydrolase"/>
</dbReference>
<dbReference type="PANTHER" id="PTHR11014:SF63">
    <property type="entry name" value="METALLOPEPTIDASE, PUTATIVE (AFU_ORTHOLOGUE AFUA_6G09600)-RELATED"/>
    <property type="match status" value="1"/>
</dbReference>
<dbReference type="RefSeq" id="WP_390269217.1">
    <property type="nucleotide sequence ID" value="NZ_JBHRSA010000015.1"/>
</dbReference>
<name>A0ABV7CTF9_9BACI</name>
<dbReference type="PIRSF" id="PIRSF005962">
    <property type="entry name" value="Pept_M20D_amidohydro"/>
    <property type="match status" value="1"/>
</dbReference>
<reference evidence="3" key="1">
    <citation type="journal article" date="2019" name="Int. J. Syst. Evol. Microbiol.">
        <title>The Global Catalogue of Microorganisms (GCM) 10K type strain sequencing project: providing services to taxonomists for standard genome sequencing and annotation.</title>
        <authorList>
            <consortium name="The Broad Institute Genomics Platform"/>
            <consortium name="The Broad Institute Genome Sequencing Center for Infectious Disease"/>
            <person name="Wu L."/>
            <person name="Ma J."/>
        </authorList>
    </citation>
    <scope>NUCLEOTIDE SEQUENCE [LARGE SCALE GENOMIC DNA]</scope>
    <source>
        <strain evidence="3">KCTC 13128</strain>
    </source>
</reference>
<proteinExistence type="predicted"/>
<dbReference type="NCBIfam" id="TIGR01891">
    <property type="entry name" value="amidohydrolases"/>
    <property type="match status" value="1"/>
</dbReference>
<dbReference type="SUPFAM" id="SSF53187">
    <property type="entry name" value="Zn-dependent exopeptidases"/>
    <property type="match status" value="1"/>
</dbReference>
<dbReference type="InterPro" id="IPR011650">
    <property type="entry name" value="Peptidase_M20_dimer"/>
</dbReference>
<dbReference type="SUPFAM" id="SSF55031">
    <property type="entry name" value="Bacterial exopeptidase dimerisation domain"/>
    <property type="match status" value="1"/>
</dbReference>
<protein>
    <submittedName>
        <fullName evidence="2">M20 family metallopeptidase</fullName>
    </submittedName>
</protein>
<dbReference type="EMBL" id="JBHRSA010000015">
    <property type="protein sequence ID" value="MFC3039554.1"/>
    <property type="molecule type" value="Genomic_DNA"/>
</dbReference>
<dbReference type="Proteomes" id="UP001595279">
    <property type="component" value="Unassembled WGS sequence"/>
</dbReference>
<dbReference type="InterPro" id="IPR002933">
    <property type="entry name" value="Peptidase_M20"/>
</dbReference>